<organism evidence="4 8">
    <name type="scientific">Flavonifractor plautii</name>
    <name type="common">Fusobacterium plautii</name>
    <dbReference type="NCBI Taxonomy" id="292800"/>
    <lineage>
        <taxon>Bacteria</taxon>
        <taxon>Bacillati</taxon>
        <taxon>Bacillota</taxon>
        <taxon>Clostridia</taxon>
        <taxon>Eubacteriales</taxon>
        <taxon>Oscillospiraceae</taxon>
        <taxon>Flavonifractor</taxon>
    </lineage>
</organism>
<protein>
    <submittedName>
        <fullName evidence="4">HD domain-containing protein</fullName>
    </submittedName>
</protein>
<dbReference type="CDD" id="cd00077">
    <property type="entry name" value="HDc"/>
    <property type="match status" value="1"/>
</dbReference>
<gene>
    <name evidence="5" type="ORF">GKE90_08440</name>
    <name evidence="4" type="ORF">GKE97_15865</name>
    <name evidence="6" type="ORF">I5Q84_08975</name>
    <name evidence="2" type="ORF">PND83_10900</name>
    <name evidence="3" type="ORF">PNE06_07900</name>
</gene>
<reference evidence="7 8" key="1">
    <citation type="journal article" date="2019" name="Nat. Med.">
        <title>A library of human gut bacterial isolates paired with longitudinal multiomics data enables mechanistic microbiome research.</title>
        <authorList>
            <person name="Poyet M."/>
            <person name="Groussin M."/>
            <person name="Gibbons S.M."/>
            <person name="Avila-Pacheco J."/>
            <person name="Jiang X."/>
            <person name="Kearney S.M."/>
            <person name="Perrotta A.R."/>
            <person name="Berdy B."/>
            <person name="Zhao S."/>
            <person name="Lieberman T.D."/>
            <person name="Swanson P.K."/>
            <person name="Smith M."/>
            <person name="Roesemann S."/>
            <person name="Alexander J.E."/>
            <person name="Rich S.A."/>
            <person name="Livny J."/>
            <person name="Vlamakis H."/>
            <person name="Clish C."/>
            <person name="Bullock K."/>
            <person name="Deik A."/>
            <person name="Scott J."/>
            <person name="Pierce K.A."/>
            <person name="Xavier R.J."/>
            <person name="Alm E.J."/>
        </authorList>
    </citation>
    <scope>NUCLEOTIDE SEQUENCE [LARGE SCALE GENOMIC DNA]</scope>
    <source>
        <strain evidence="4 8">BIOML-A2</strain>
        <strain evidence="5 7">BIOML-A5</strain>
    </source>
</reference>
<feature type="domain" description="HD/PDEase" evidence="1">
    <location>
        <begin position="32"/>
        <end position="148"/>
    </location>
</feature>
<dbReference type="EMBL" id="WKPR01000017">
    <property type="protein sequence ID" value="MSB20988.1"/>
    <property type="molecule type" value="Genomic_DNA"/>
</dbReference>
<sequence>MNQRAWMEYRACVEELLFSSQVQHMKSIRHHPGVSCYEHSVFVSYVAWYLADRWGADARTAARAGLLHDLYLYDPRTLPSYRQCFAHPVAAAENAAALCGGLTAREKNCILAHMWPLSRRAPRSREAAAVCLADKLCATAEIMQIWRNLGLRRAVLSGA</sequence>
<name>A0A1C7FJD6_FLAPL</name>
<evidence type="ECO:0000313" key="2">
    <source>
        <dbReference type="EMBL" id="MDB7906484.1"/>
    </source>
</evidence>
<dbReference type="Proteomes" id="UP001211006">
    <property type="component" value="Unassembled WGS sequence"/>
</dbReference>
<evidence type="ECO:0000313" key="3">
    <source>
        <dbReference type="EMBL" id="MDB7932998.1"/>
    </source>
</evidence>
<dbReference type="InterPro" id="IPR006674">
    <property type="entry name" value="HD_domain"/>
</dbReference>
<dbReference type="SMART" id="SM00471">
    <property type="entry name" value="HDc"/>
    <property type="match status" value="1"/>
</dbReference>
<dbReference type="Proteomes" id="UP000429811">
    <property type="component" value="Unassembled WGS sequence"/>
</dbReference>
<dbReference type="EMBL" id="JAQLWV010000009">
    <property type="protein sequence ID" value="MDB7932998.1"/>
    <property type="molecule type" value="Genomic_DNA"/>
</dbReference>
<accession>A0A1C7FJD6</accession>
<dbReference type="EMBL" id="CP065315">
    <property type="protein sequence ID" value="QQR07577.1"/>
    <property type="molecule type" value="Genomic_DNA"/>
</dbReference>
<dbReference type="Proteomes" id="UP000595792">
    <property type="component" value="Chromosome"/>
</dbReference>
<reference evidence="6 9" key="2">
    <citation type="submission" date="2020-11" db="EMBL/GenBank/DDBJ databases">
        <title>Closed and high quality bacterial genomes of the OMM12 community.</title>
        <authorList>
            <person name="Marbouty M."/>
            <person name="Lamy-Besnier Q."/>
            <person name="Debarbieux L."/>
            <person name="Koszul R."/>
        </authorList>
    </citation>
    <scope>NUCLEOTIDE SEQUENCE [LARGE SCALE GENOMIC DNA]</scope>
    <source>
        <strain evidence="6 9">YL31</strain>
    </source>
</reference>
<dbReference type="SUPFAM" id="SSF109604">
    <property type="entry name" value="HD-domain/PDEase-like"/>
    <property type="match status" value="1"/>
</dbReference>
<dbReference type="AlphaFoldDB" id="A0A1C7FJD6"/>
<dbReference type="Proteomes" id="UP000434475">
    <property type="component" value="Unassembled WGS sequence"/>
</dbReference>
<evidence type="ECO:0000313" key="6">
    <source>
        <dbReference type="EMBL" id="QQR07577.1"/>
    </source>
</evidence>
<evidence type="ECO:0000259" key="1">
    <source>
        <dbReference type="SMART" id="SM00471"/>
    </source>
</evidence>
<dbReference type="KEGG" id="fpla:A4U99_00310"/>
<evidence type="ECO:0000313" key="9">
    <source>
        <dbReference type="Proteomes" id="UP000595792"/>
    </source>
</evidence>
<evidence type="ECO:0000313" key="8">
    <source>
        <dbReference type="Proteomes" id="UP000434475"/>
    </source>
</evidence>
<evidence type="ECO:0000313" key="4">
    <source>
        <dbReference type="EMBL" id="MSB20988.1"/>
    </source>
</evidence>
<evidence type="ECO:0000313" key="7">
    <source>
        <dbReference type="Proteomes" id="UP000429811"/>
    </source>
</evidence>
<dbReference type="EMBL" id="JAQLWO010000011">
    <property type="protein sequence ID" value="MDB7906484.1"/>
    <property type="molecule type" value="Genomic_DNA"/>
</dbReference>
<dbReference type="GeneID" id="63971284"/>
<evidence type="ECO:0000313" key="5">
    <source>
        <dbReference type="EMBL" id="MSB48723.1"/>
    </source>
</evidence>
<dbReference type="EMBL" id="WKPO01000009">
    <property type="protein sequence ID" value="MSB48723.1"/>
    <property type="molecule type" value="Genomic_DNA"/>
</dbReference>
<dbReference type="OrthoDB" id="360187at2"/>
<dbReference type="Proteomes" id="UP001211173">
    <property type="component" value="Unassembled WGS sequence"/>
</dbReference>
<reference evidence="2" key="3">
    <citation type="submission" date="2023-01" db="EMBL/GenBank/DDBJ databases">
        <title>Human gut microbiome strain richness.</title>
        <authorList>
            <person name="Chen-Liaw A."/>
        </authorList>
    </citation>
    <scope>NUCLEOTIDE SEQUENCE</scope>
    <source>
        <strain evidence="3">1001287st1_F4_1001285I_161205</strain>
        <strain evidence="2">2225st1_A6_2225SCRN_200828</strain>
    </source>
</reference>
<dbReference type="Gene3D" id="1.10.3210.10">
    <property type="entry name" value="Hypothetical protein af1432"/>
    <property type="match status" value="1"/>
</dbReference>
<dbReference type="RefSeq" id="WP_007495941.1">
    <property type="nucleotide sequence ID" value="NZ_AP031431.1"/>
</dbReference>
<dbReference type="Pfam" id="PF01966">
    <property type="entry name" value="HD"/>
    <property type="match status" value="1"/>
</dbReference>
<proteinExistence type="predicted"/>
<dbReference type="InterPro" id="IPR003607">
    <property type="entry name" value="HD/PDEase_dom"/>
</dbReference>